<keyword evidence="2" id="KW-0282">Flagellum</keyword>
<dbReference type="InterPro" id="IPR001543">
    <property type="entry name" value="FliN-like_C"/>
</dbReference>
<dbReference type="InterPro" id="IPR036429">
    <property type="entry name" value="SpoA-like_sf"/>
</dbReference>
<protein>
    <submittedName>
        <fullName evidence="2">FliM/FliN family flagellar motor switch protein</fullName>
    </submittedName>
</protein>
<comment type="caution">
    <text evidence="2">The sequence shown here is derived from an EMBL/GenBank/DDBJ whole genome shotgun (WGS) entry which is preliminary data.</text>
</comment>
<evidence type="ECO:0000313" key="2">
    <source>
        <dbReference type="EMBL" id="MDE1241103.1"/>
    </source>
</evidence>
<evidence type="ECO:0000259" key="1">
    <source>
        <dbReference type="Pfam" id="PF01052"/>
    </source>
</evidence>
<keyword evidence="2" id="KW-0966">Cell projection</keyword>
<name>A0A9X4EUI4_9VIBR</name>
<dbReference type="Gene3D" id="2.30.330.10">
    <property type="entry name" value="SpoA-like"/>
    <property type="match status" value="1"/>
</dbReference>
<dbReference type="SUPFAM" id="SSF101801">
    <property type="entry name" value="Surface presentation of antigens (SPOA)"/>
    <property type="match status" value="1"/>
</dbReference>
<organism evidence="2 3">
    <name type="scientific">Vibrio aestuarianus</name>
    <dbReference type="NCBI Taxonomy" id="28171"/>
    <lineage>
        <taxon>Bacteria</taxon>
        <taxon>Pseudomonadati</taxon>
        <taxon>Pseudomonadota</taxon>
        <taxon>Gammaproteobacteria</taxon>
        <taxon>Vibrionales</taxon>
        <taxon>Vibrionaceae</taxon>
        <taxon>Vibrio</taxon>
    </lineage>
</organism>
<evidence type="ECO:0000313" key="3">
    <source>
        <dbReference type="Proteomes" id="UP001140979"/>
    </source>
</evidence>
<proteinExistence type="predicted"/>
<gene>
    <name evidence="2" type="ORF">L9W94_02880</name>
</gene>
<dbReference type="Proteomes" id="UP001140979">
    <property type="component" value="Unassembled WGS sequence"/>
</dbReference>
<reference evidence="2" key="1">
    <citation type="submission" date="2022-02" db="EMBL/GenBank/DDBJ databases">
        <title>Emergence and expansion in Europe of a Vibrio aestuarianus clonal complex pathogenic for oysters.</title>
        <authorList>
            <person name="Mesnil A."/>
            <person name="Travers M.-A."/>
        </authorList>
    </citation>
    <scope>NUCLEOTIDE SEQUENCE</scope>
    <source>
        <strain evidence="2">19_064_11T1</strain>
    </source>
</reference>
<dbReference type="RefSeq" id="WP_274682580.1">
    <property type="nucleotide sequence ID" value="NZ_JAKNAW010000009.1"/>
</dbReference>
<dbReference type="Pfam" id="PF01052">
    <property type="entry name" value="FliMN_C"/>
    <property type="match status" value="1"/>
</dbReference>
<feature type="domain" description="Flagellar motor switch protein FliN-like C-terminal" evidence="1">
    <location>
        <begin position="3"/>
        <end position="64"/>
    </location>
</feature>
<keyword evidence="2" id="KW-0969">Cilium</keyword>
<sequence>MKILVDVVIAHCNMTLDELNHLQKGQAKMLSDFVQSEVMLKSGNELIATGTLIKIDDQYGVSIDYVNQIINE</sequence>
<dbReference type="AlphaFoldDB" id="A0A9X4EUI4"/>
<accession>A0A9X4EUI4</accession>
<dbReference type="EMBL" id="JAKNBA010000003">
    <property type="protein sequence ID" value="MDE1241103.1"/>
    <property type="molecule type" value="Genomic_DNA"/>
</dbReference>